<feature type="domain" description="Beta galactosidase small chain/" evidence="12">
    <location>
        <begin position="757"/>
        <end position="1031"/>
    </location>
</feature>
<dbReference type="GO" id="GO:0004565">
    <property type="term" value="F:beta-galactosidase activity"/>
    <property type="evidence" value="ECO:0007669"/>
    <property type="project" value="UniProtKB-EC"/>
</dbReference>
<dbReference type="Pfam" id="PF02929">
    <property type="entry name" value="Bgal_small_N"/>
    <property type="match status" value="1"/>
</dbReference>
<evidence type="ECO:0000256" key="10">
    <source>
        <dbReference type="RuleBase" id="RU361154"/>
    </source>
</evidence>
<sequence length="1033" mass="118139">MPRIFLSIALLCLLKTASAQNFNLTEWEDPTKVELNKLEPHVTFVPFQSEKEALLDETSKSNAYQSLNGEWKFNYVDKPDLSPKNFFEPNFKDANWKNIQVPSNWEMQGFGVPIYTNSVYPFPKNPPFISHNYASVGSYRKVFKVADNFKNKQVILHLGSISGMAYVWLNGKQVGFTKAAKTPAEFDITPYLKNGDNTLAIKVYRWHDGSYLEDQDFWRLSGIERDVYLLAREENHIQDYEIKAGLNSNYKDGVLAPIVKVDVKIAQSVEVGYKLFDKEGKTVYQATQKFVAKQGANTFQFVAKTLPGIKKWSAEEPNLYQIVFNIKGSSEYIANQVGFRKVEINDGQLMVNGMPVYVYGVNRHEHDPVKGHVISKELMIKDLEMMKKFNINTVRTSHYPNNELWYKLCNQYGMYLVDEANIEVHGMGATYQREFDTIPHPAYRKEWAPAITDRINRMVERDKNNPAVIIWSMGNECGNGQVFKDSYLYLKKRDASRPVMFEQSSQTWNTDIIAPMYPKIDSMKRYASKPQTRPFIMCEYAHAMGNSSGNFDEYWEIIYSSKNMQGGCIWDWVDQGMTQYDASGRKFYGYGGDLGSYMFRNDENFCANGLVDADRNPHPGLYEVKNFYSPIVISAFNAKSGLLTIQNKFSFTNLNRYDFKWQLVENGKVIKGGIFTADIAPRQQKEVNIALPQISNLANDYALNVFALTKNATPIVPKGHEVVRNQFEIGKSGYFVNLANQKEKTASTSKQNGNNLELNSGNIKASFDLRSGDLNSYTKDGKNILAKMPEPYFWRATTDNDFGNHMNTASGIWRSAQANLKVVDVKTTENNGETTVKVRYKFDFINANYEVAYTFLKGGALQITSSISNLIKELPEIPRFGMRMDVDSTYHNLEYYGRGPWENYSDRKHSALIGIYKDKPENTYVDYIRPQANGNRTDTRWIKLDDDKGNGILVQGLQPLSFSAMPYYDEDFDAGNTKKNRHTNDIVKRGVINLQVDLLQRGVGGDNSWGFLPHDPYRLINNNYSYSYIIKPL</sequence>
<evidence type="ECO:0000256" key="6">
    <source>
        <dbReference type="ARBA" id="ARBA00022801"/>
    </source>
</evidence>
<dbReference type="OrthoDB" id="9801077at2"/>
<dbReference type="Pfam" id="PF16353">
    <property type="entry name" value="LacZ_4"/>
    <property type="match status" value="1"/>
</dbReference>
<dbReference type="InterPro" id="IPR004199">
    <property type="entry name" value="B-gal_small/dom_5"/>
</dbReference>
<dbReference type="GO" id="GO:0030246">
    <property type="term" value="F:carbohydrate binding"/>
    <property type="evidence" value="ECO:0007669"/>
    <property type="project" value="InterPro"/>
</dbReference>
<dbReference type="EMBL" id="AQPN01000104">
    <property type="protein sequence ID" value="EOR93812.1"/>
    <property type="molecule type" value="Genomic_DNA"/>
</dbReference>
<comment type="caution">
    <text evidence="13">The sequence shown here is derived from an EMBL/GenBank/DDBJ whole genome shotgun (WGS) entry which is preliminary data.</text>
</comment>
<evidence type="ECO:0000256" key="4">
    <source>
        <dbReference type="ARBA" id="ARBA00011245"/>
    </source>
</evidence>
<dbReference type="EC" id="3.2.1.23" evidence="5 10"/>
<feature type="signal peptide" evidence="11">
    <location>
        <begin position="1"/>
        <end position="21"/>
    </location>
</feature>
<evidence type="ECO:0000256" key="5">
    <source>
        <dbReference type="ARBA" id="ARBA00012756"/>
    </source>
</evidence>
<name>R9GPN8_9SPHI</name>
<evidence type="ECO:0000256" key="3">
    <source>
        <dbReference type="ARBA" id="ARBA00007401"/>
    </source>
</evidence>
<dbReference type="InterPro" id="IPR006103">
    <property type="entry name" value="Glyco_hydro_2_cat"/>
</dbReference>
<evidence type="ECO:0000256" key="2">
    <source>
        <dbReference type="ARBA" id="ARBA00001913"/>
    </source>
</evidence>
<dbReference type="Gene3D" id="2.60.40.10">
    <property type="entry name" value="Immunoglobulins"/>
    <property type="match status" value="2"/>
</dbReference>
<dbReference type="Proteomes" id="UP000014174">
    <property type="component" value="Unassembled WGS sequence"/>
</dbReference>
<dbReference type="InterPro" id="IPR036156">
    <property type="entry name" value="Beta-gal/glucu_dom_sf"/>
</dbReference>
<dbReference type="AlphaFoldDB" id="R9GPN8"/>
<dbReference type="PROSITE" id="PS00719">
    <property type="entry name" value="GLYCOSYL_HYDROL_F2_1"/>
    <property type="match status" value="1"/>
</dbReference>
<dbReference type="SMART" id="SM01038">
    <property type="entry name" value="Bgal_small_N"/>
    <property type="match status" value="1"/>
</dbReference>
<dbReference type="InterPro" id="IPR006101">
    <property type="entry name" value="Glyco_hydro_2"/>
</dbReference>
<comment type="catalytic activity">
    <reaction evidence="1 10">
        <text>Hydrolysis of terminal non-reducing beta-D-galactose residues in beta-D-galactosides.</text>
        <dbReference type="EC" id="3.2.1.23"/>
    </reaction>
</comment>
<feature type="chain" id="PRO_5004481922" description="Beta-galactosidase" evidence="11">
    <location>
        <begin position="22"/>
        <end position="1033"/>
    </location>
</feature>
<dbReference type="InterPro" id="IPR017853">
    <property type="entry name" value="GH"/>
</dbReference>
<reference evidence="13 14" key="1">
    <citation type="journal article" date="2013" name="Genome Announc.">
        <title>Draft Genome Sequence of Arcticibacter svalbardensis Strain MN12-7T, a Member of the Family Sphingobacteriaceae Isolated from an Arctic Soil Sample.</title>
        <authorList>
            <person name="Shivaji S."/>
            <person name="Ara S."/>
            <person name="Prasad S."/>
            <person name="Manasa B.P."/>
            <person name="Begum Z."/>
            <person name="Singh A."/>
            <person name="Kumar Pinnaka A."/>
        </authorList>
    </citation>
    <scope>NUCLEOTIDE SEQUENCE [LARGE SCALE GENOMIC DNA]</scope>
    <source>
        <strain evidence="13 14">MN12-7</strain>
    </source>
</reference>
<dbReference type="Gene3D" id="2.70.98.10">
    <property type="match status" value="1"/>
</dbReference>
<comment type="similarity">
    <text evidence="3 10">Belongs to the glycosyl hydrolase 2 family.</text>
</comment>
<dbReference type="eggNOG" id="COG3250">
    <property type="taxonomic scope" value="Bacteria"/>
</dbReference>
<protein>
    <recommendedName>
        <fullName evidence="5 10">Beta-galactosidase</fullName>
        <ecNumber evidence="5 10">3.2.1.23</ecNumber>
    </recommendedName>
    <alternativeName>
        <fullName evidence="9 10">Lactase</fullName>
    </alternativeName>
</protein>
<keyword evidence="14" id="KW-1185">Reference proteome</keyword>
<dbReference type="InterPro" id="IPR011013">
    <property type="entry name" value="Gal_mutarotase_sf_dom"/>
</dbReference>
<dbReference type="InterPro" id="IPR014718">
    <property type="entry name" value="GH-type_carb-bd"/>
</dbReference>
<dbReference type="GO" id="GO:0005990">
    <property type="term" value="P:lactose catabolic process"/>
    <property type="evidence" value="ECO:0007669"/>
    <property type="project" value="TreeGrafter"/>
</dbReference>
<keyword evidence="6 10" id="KW-0378">Hydrolase</keyword>
<proteinExistence type="inferred from homology"/>
<dbReference type="InterPro" id="IPR023230">
    <property type="entry name" value="Glyco_hydro_2_CS"/>
</dbReference>
<dbReference type="PANTHER" id="PTHR46323:SF2">
    <property type="entry name" value="BETA-GALACTOSIDASE"/>
    <property type="match status" value="1"/>
</dbReference>
<dbReference type="Gene3D" id="3.20.20.80">
    <property type="entry name" value="Glycosidases"/>
    <property type="match status" value="1"/>
</dbReference>
<evidence type="ECO:0000313" key="14">
    <source>
        <dbReference type="Proteomes" id="UP000014174"/>
    </source>
</evidence>
<dbReference type="InterPro" id="IPR050347">
    <property type="entry name" value="Bact_Beta-galactosidase"/>
</dbReference>
<organism evidence="13 14">
    <name type="scientific">Arcticibacter svalbardensis MN12-7</name>
    <dbReference type="NCBI Taxonomy" id="1150600"/>
    <lineage>
        <taxon>Bacteria</taxon>
        <taxon>Pseudomonadati</taxon>
        <taxon>Bacteroidota</taxon>
        <taxon>Sphingobacteriia</taxon>
        <taxon>Sphingobacteriales</taxon>
        <taxon>Sphingobacteriaceae</taxon>
        <taxon>Arcticibacter</taxon>
    </lineage>
</organism>
<dbReference type="InterPro" id="IPR032312">
    <property type="entry name" value="LacZ_4"/>
</dbReference>
<evidence type="ECO:0000256" key="8">
    <source>
        <dbReference type="ARBA" id="ARBA00023295"/>
    </source>
</evidence>
<dbReference type="Pfam" id="PF00703">
    <property type="entry name" value="Glyco_hydro_2"/>
    <property type="match status" value="1"/>
</dbReference>
<evidence type="ECO:0000256" key="11">
    <source>
        <dbReference type="SAM" id="SignalP"/>
    </source>
</evidence>
<dbReference type="InterPro" id="IPR008979">
    <property type="entry name" value="Galactose-bd-like_sf"/>
</dbReference>
<accession>R9GPN8</accession>
<dbReference type="InterPro" id="IPR006104">
    <property type="entry name" value="Glyco_hydro_2_N"/>
</dbReference>
<keyword evidence="7" id="KW-0106">Calcium</keyword>
<dbReference type="Pfam" id="PF02837">
    <property type="entry name" value="Glyco_hydro_2_N"/>
    <property type="match status" value="1"/>
</dbReference>
<dbReference type="InterPro" id="IPR013783">
    <property type="entry name" value="Ig-like_fold"/>
</dbReference>
<keyword evidence="11" id="KW-0732">Signal</keyword>
<dbReference type="Gene3D" id="2.60.120.260">
    <property type="entry name" value="Galactose-binding domain-like"/>
    <property type="match status" value="1"/>
</dbReference>
<dbReference type="GO" id="GO:0009341">
    <property type="term" value="C:beta-galactosidase complex"/>
    <property type="evidence" value="ECO:0007669"/>
    <property type="project" value="InterPro"/>
</dbReference>
<dbReference type="Pfam" id="PF02836">
    <property type="entry name" value="Glyco_hydro_2_C"/>
    <property type="match status" value="1"/>
</dbReference>
<evidence type="ECO:0000313" key="13">
    <source>
        <dbReference type="EMBL" id="EOR93812.1"/>
    </source>
</evidence>
<dbReference type="SUPFAM" id="SSF49303">
    <property type="entry name" value="beta-Galactosidase/glucuronidase domain"/>
    <property type="match status" value="2"/>
</dbReference>
<dbReference type="InterPro" id="IPR006102">
    <property type="entry name" value="Ig-like_GH2"/>
</dbReference>
<dbReference type="RefSeq" id="WP_016196286.1">
    <property type="nucleotide sequence ID" value="NZ_AQPN01000104.1"/>
</dbReference>
<gene>
    <name evidence="13" type="ORF">ADIARSV_3055</name>
</gene>
<dbReference type="SUPFAM" id="SSF74650">
    <property type="entry name" value="Galactose mutarotase-like"/>
    <property type="match status" value="1"/>
</dbReference>
<keyword evidence="8 10" id="KW-0326">Glycosidase</keyword>
<evidence type="ECO:0000256" key="7">
    <source>
        <dbReference type="ARBA" id="ARBA00022837"/>
    </source>
</evidence>
<comment type="cofactor">
    <cofactor evidence="2">
        <name>Ca(2+)</name>
        <dbReference type="ChEBI" id="CHEBI:29108"/>
    </cofactor>
</comment>
<dbReference type="STRING" id="1150600.ADIARSV_3055"/>
<comment type="subunit">
    <text evidence="4">Monomer.</text>
</comment>
<dbReference type="SUPFAM" id="SSF49785">
    <property type="entry name" value="Galactose-binding domain-like"/>
    <property type="match status" value="1"/>
</dbReference>
<evidence type="ECO:0000256" key="1">
    <source>
        <dbReference type="ARBA" id="ARBA00001412"/>
    </source>
</evidence>
<evidence type="ECO:0000256" key="9">
    <source>
        <dbReference type="ARBA" id="ARBA00032230"/>
    </source>
</evidence>
<dbReference type="PATRIC" id="fig|1150600.3.peg.3025"/>
<dbReference type="PANTHER" id="PTHR46323">
    <property type="entry name" value="BETA-GALACTOSIDASE"/>
    <property type="match status" value="1"/>
</dbReference>
<dbReference type="SUPFAM" id="SSF51445">
    <property type="entry name" value="(Trans)glycosidases"/>
    <property type="match status" value="1"/>
</dbReference>
<dbReference type="PRINTS" id="PR00132">
    <property type="entry name" value="GLHYDRLASE2"/>
</dbReference>
<evidence type="ECO:0000259" key="12">
    <source>
        <dbReference type="SMART" id="SM01038"/>
    </source>
</evidence>